<dbReference type="EMBL" id="MLAK01001470">
    <property type="protein sequence ID" value="OHS92744.1"/>
    <property type="molecule type" value="Genomic_DNA"/>
</dbReference>
<keyword evidence="2" id="KW-1185">Reference proteome</keyword>
<proteinExistence type="predicted"/>
<reference evidence="1" key="1">
    <citation type="submission" date="2016-10" db="EMBL/GenBank/DDBJ databases">
        <authorList>
            <person name="Benchimol M."/>
            <person name="Almeida L.G."/>
            <person name="Vasconcelos A.T."/>
            <person name="Perreira-Neves A."/>
            <person name="Rosa I.A."/>
            <person name="Tasca T."/>
            <person name="Bogo M.R."/>
            <person name="de Souza W."/>
        </authorList>
    </citation>
    <scope>NUCLEOTIDE SEQUENCE [LARGE SCALE GENOMIC DNA]</scope>
    <source>
        <strain evidence="1">K</strain>
    </source>
</reference>
<gene>
    <name evidence="1" type="ORF">TRFO_12289</name>
</gene>
<evidence type="ECO:0000313" key="2">
    <source>
        <dbReference type="Proteomes" id="UP000179807"/>
    </source>
</evidence>
<dbReference type="RefSeq" id="XP_068345881.1">
    <property type="nucleotide sequence ID" value="XM_068496542.1"/>
</dbReference>
<accession>A0A1J4IZG3</accession>
<organism evidence="1 2">
    <name type="scientific">Tritrichomonas foetus</name>
    <dbReference type="NCBI Taxonomy" id="1144522"/>
    <lineage>
        <taxon>Eukaryota</taxon>
        <taxon>Metamonada</taxon>
        <taxon>Parabasalia</taxon>
        <taxon>Tritrichomonadida</taxon>
        <taxon>Tritrichomonadidae</taxon>
        <taxon>Tritrichomonas</taxon>
    </lineage>
</organism>
<sequence>MGKFNYLKNNLIEDNGKYSIIVFQPETRFIAQHLIYNIVNDLFNVTNLRNNVYSKDIFPLFFIIDKEPRPFLLNSNFLTNFDEKLKHIYSSILCPIGFNIAHPINLKYLSIIIKDILNSSQNKRHDDIQKGIDRILKFIKFGFLQICDQKEISKHFQNILYKIRSVDESTNINLEQDFINAIRNSFQDHAETFIWCFFLANDSFQSFEAIKSFLEFVKNEKFMIEIPTNRNCRLSYFSKSKFHKKPIPLTLLRKYEASYEKYIENYIENHLNIDYGLNRKKEVGQTKYKNMYHVILSNNIKFPICNDIISHPCLIRVNEPKERDFQITFIHALNGLAGIIINYDKYGNSLYLDNFEDIKKNIVNLLAFSYPTLTELQCNLVYSQMKFIDKDASDYQYFNNVLTLENFHQQVFENNMKNKMHKIKRKSQFLFASYQFFKLNSLEMCFTEKYFDTENYKKIHLDSIITNDNIQEIKNKFRNDKIPQKNSSRYSIGIFDFYLTRSIFDVIQEKIFQKNKNFSDPFIDWFFSDQPLIVHQFQSLIYAIIDNNVNSKIISKELGLLSSLINPWIFYDYSPIREFWYAFMELLNTKDFDLSNINQISIKHVQLIFSKIQKPWIDNFELCLPYSTYVDMKLPNTKTIMNYIFYFAVFYESEKRIDLLEIFKILPFVHHTQSLIIFHKFAKFLKNVFKEQENLISILLKTFQCNSLLSIGKLMNNLLPYQQIEQYIEESNLYFDIKELIYSKDSIQNEEDQKKIEGINILNLFPQSDKSLEKSLKLAHEKWPLNDSANQIRNYLNESTKIHNKFVDCFNKISNKTVNLSDDNEIEKHVIFNASFSNLIVSLLSTEIHSIKSENNVVIDTLVSDIKSANFGEFIHTKYYLDSYDRIWNCGLDYLFDPLFSPQIANRFTERDLLQVFSKLHTLEIEEKVDVFRCLLMIFEFPGDFYPFSFESIHLKGRKLTASQLTKDICLKAQIEIGRKDKETVAFELVGKAVQILKIKNILI</sequence>
<protein>
    <submittedName>
        <fullName evidence="1">Uncharacterized protein</fullName>
    </submittedName>
</protein>
<dbReference type="GeneID" id="94831246"/>
<dbReference type="AlphaFoldDB" id="A0A1J4IZG3"/>
<evidence type="ECO:0000313" key="1">
    <source>
        <dbReference type="EMBL" id="OHS92744.1"/>
    </source>
</evidence>
<dbReference type="VEuPathDB" id="TrichDB:TRFO_12289"/>
<name>A0A1J4IZG3_9EUKA</name>
<comment type="caution">
    <text evidence="1">The sequence shown here is derived from an EMBL/GenBank/DDBJ whole genome shotgun (WGS) entry which is preliminary data.</text>
</comment>
<dbReference type="Proteomes" id="UP000179807">
    <property type="component" value="Unassembled WGS sequence"/>
</dbReference>